<proteinExistence type="predicted"/>
<gene>
    <name evidence="2" type="ORF">CYMTET_35664</name>
</gene>
<protein>
    <submittedName>
        <fullName evidence="2">Uncharacterized protein</fullName>
    </submittedName>
</protein>
<dbReference type="AlphaFoldDB" id="A0AAE0F8V6"/>
<feature type="compositionally biased region" description="Polar residues" evidence="1">
    <location>
        <begin position="406"/>
        <end position="416"/>
    </location>
</feature>
<keyword evidence="3" id="KW-1185">Reference proteome</keyword>
<evidence type="ECO:0000256" key="1">
    <source>
        <dbReference type="SAM" id="MobiDB-lite"/>
    </source>
</evidence>
<evidence type="ECO:0000313" key="2">
    <source>
        <dbReference type="EMBL" id="KAK3255191.1"/>
    </source>
</evidence>
<evidence type="ECO:0000313" key="3">
    <source>
        <dbReference type="Proteomes" id="UP001190700"/>
    </source>
</evidence>
<dbReference type="EMBL" id="LGRX02022860">
    <property type="protein sequence ID" value="KAK3255191.1"/>
    <property type="molecule type" value="Genomic_DNA"/>
</dbReference>
<comment type="caution">
    <text evidence="2">The sequence shown here is derived from an EMBL/GenBank/DDBJ whole genome shotgun (WGS) entry which is preliminary data.</text>
</comment>
<name>A0AAE0F8V6_9CHLO</name>
<reference evidence="2 3" key="1">
    <citation type="journal article" date="2015" name="Genome Biol. Evol.">
        <title>Comparative Genomics of a Bacterivorous Green Alga Reveals Evolutionary Causalities and Consequences of Phago-Mixotrophic Mode of Nutrition.</title>
        <authorList>
            <person name="Burns J.A."/>
            <person name="Paasch A."/>
            <person name="Narechania A."/>
            <person name="Kim E."/>
        </authorList>
    </citation>
    <scope>NUCLEOTIDE SEQUENCE [LARGE SCALE GENOMIC DNA]</scope>
    <source>
        <strain evidence="2 3">PLY_AMNH</strain>
    </source>
</reference>
<feature type="region of interest" description="Disordered" evidence="1">
    <location>
        <begin position="382"/>
        <end position="418"/>
    </location>
</feature>
<sequence length="929" mass="103152">MNTQASALYEFAKPYFGDESGTMEAMSGDHLANGSAATSPVDGWVLRHDCFDQVNDTYTDLNTADFEWKLLSVSDTQSLGNDFKRRPTSNAIPPTKNWRMILYQAKSCSDNRDKCTYPSYAHFFSSGKKGVKEEAYNLVKRFRLSSNDESEWWQNDEDFAQTCFDVCLNSHRYDANDLDGLQYRILNMDVNEDSLDEYTRERYRSKYKDFSEVYKPFAFRCQSFALVEDVMNRPIDERDVYESADMPWLSIYRPLNLSRPSETQKRLMCVFSDVAYADKRTVPSEWYTPFRWDVYTHVDNGATAPFERMLGGSVDRETAVLSGAAFQMRRTSKLYDRQGWEYWSLMRDYGNRLYFDTSDSGQTDAYVVRHTDSEASCICKPDTGTKQPHMHSSTGESVCGNPLARPSSSSEGSNTEPEAFPEILDNLFSRCYMPPAQSSNDTSYREDECRETADPPLYGDAYLCTYRSHLAWRVDCFPTFGVCSSRSTAEECERSPERVPICAWQEDRCHQRYVTCEALTYDLASGQCRGDARKCEELNGTDCSSVRGCAGTDGACYEQVDAARDCAPLEEMSGSDCFAIARTERTIRNLFYPDAAGDDQHRRRLSRYTTSGMYASDPIRAACGGEVPVSEDGVVNISARYVLCDEETSDDETIGRYGAVAHKAYVLNGAVHADLLLSVAAAYEFRLDRSTSSDPMHSLDETSVGYDFVPTRVEDGMLASTELDVLIDDTGRAFERPMRGVDVYYDGETDDSHAVFYVRPASLFANSSYFSSLGGTSFRRVANTRESSECANASASASDMDYNSTMVCCENEVRDAFPVSDDDPDFDAGCVDPTTKDAIADLEEQHFTAADPSSTTAGRAQPPAGYTTGTSFSPSAAVSANYTSLSAAASAAFSSAASLSAFAASFTVVSAAFAFLAAHADTAISFAAF</sequence>
<organism evidence="2 3">
    <name type="scientific">Cymbomonas tetramitiformis</name>
    <dbReference type="NCBI Taxonomy" id="36881"/>
    <lineage>
        <taxon>Eukaryota</taxon>
        <taxon>Viridiplantae</taxon>
        <taxon>Chlorophyta</taxon>
        <taxon>Pyramimonadophyceae</taxon>
        <taxon>Pyramimonadales</taxon>
        <taxon>Pyramimonadaceae</taxon>
        <taxon>Cymbomonas</taxon>
    </lineage>
</organism>
<accession>A0AAE0F8V6</accession>
<dbReference type="Proteomes" id="UP001190700">
    <property type="component" value="Unassembled WGS sequence"/>
</dbReference>
<feature type="compositionally biased region" description="Polar residues" evidence="1">
    <location>
        <begin position="384"/>
        <end position="396"/>
    </location>
</feature>